<reference evidence="1 2" key="1">
    <citation type="submission" date="2022-05" db="EMBL/GenBank/DDBJ databases">
        <authorList>
            <consortium name="Genoscope - CEA"/>
            <person name="William W."/>
        </authorList>
    </citation>
    <scope>NUCLEOTIDE SEQUENCE [LARGE SCALE GENOMIC DNA]</scope>
</reference>
<accession>A0AAU9X1G6</accession>
<gene>
    <name evidence="1" type="ORF">PMEA_00015071</name>
</gene>
<dbReference type="AlphaFoldDB" id="A0AAU9X1G6"/>
<evidence type="ECO:0000313" key="2">
    <source>
        <dbReference type="Proteomes" id="UP001159428"/>
    </source>
</evidence>
<feature type="non-terminal residue" evidence="1">
    <location>
        <position position="118"/>
    </location>
</feature>
<comment type="caution">
    <text evidence="1">The sequence shown here is derived from an EMBL/GenBank/DDBJ whole genome shotgun (WGS) entry which is preliminary data.</text>
</comment>
<dbReference type="Proteomes" id="UP001159428">
    <property type="component" value="Unassembled WGS sequence"/>
</dbReference>
<evidence type="ECO:0000313" key="1">
    <source>
        <dbReference type="EMBL" id="CAH3133436.1"/>
    </source>
</evidence>
<sequence>MAAKNNSKETRGGKWREVELKVFATVLADDRNEFALALETLALKKSANFHIFQNIKKELDARLQTENIPCSKKGKEKAIETSVVKLRAKYKWLKEQWRKFTDRAKSGSGKSAIDEPDF</sequence>
<evidence type="ECO:0008006" key="3">
    <source>
        <dbReference type="Google" id="ProtNLM"/>
    </source>
</evidence>
<dbReference type="EMBL" id="CALNXJ010000027">
    <property type="protein sequence ID" value="CAH3133436.1"/>
    <property type="molecule type" value="Genomic_DNA"/>
</dbReference>
<protein>
    <recommendedName>
        <fullName evidence="3">Myb/SANT-like domain-containing protein</fullName>
    </recommendedName>
</protein>
<keyword evidence="2" id="KW-1185">Reference proteome</keyword>
<organism evidence="1 2">
    <name type="scientific">Pocillopora meandrina</name>
    <dbReference type="NCBI Taxonomy" id="46732"/>
    <lineage>
        <taxon>Eukaryota</taxon>
        <taxon>Metazoa</taxon>
        <taxon>Cnidaria</taxon>
        <taxon>Anthozoa</taxon>
        <taxon>Hexacorallia</taxon>
        <taxon>Scleractinia</taxon>
        <taxon>Astrocoeniina</taxon>
        <taxon>Pocilloporidae</taxon>
        <taxon>Pocillopora</taxon>
    </lineage>
</organism>
<name>A0AAU9X1G6_9CNID</name>
<proteinExistence type="predicted"/>